<evidence type="ECO:0000313" key="1">
    <source>
        <dbReference type="EMBL" id="AJG19398.1"/>
    </source>
</evidence>
<dbReference type="InterPro" id="IPR011048">
    <property type="entry name" value="Haem_d1_sf"/>
</dbReference>
<sequence>MQSVQSIRPATSPARRHFLQQCATGAAGIALGALGMLAGPATANPAVIRPREMLLLIEKSAHTFSIYDAVTGDPIKHIPMPSGAQYPHEFVVDSRRRYAYIGHYGVQNSSIEGQGGNRIFVIDLEQMAHVRTLRTDTFYRIHGLAMDDQDRLYALSETQGAVLIFDDPTRGETPNRAVPTGGYKSHLIALTRDGQQAFSMNLLSNTVTYFRPHDPAFVPVVVKPGRKPEGNCLSQDERTLYVTNRNDDTVVAIDVATRRIAGSAATGRDPTRVYLAPDGRLFVSNYGENSISLFDTALKPVGRIALPAQPIAVSFHPTRPAAYVSLTNDTLGILDLATLRFTRFMKTLAEPDVSMVIVA</sequence>
<accession>A0A0C4Y8W6</accession>
<dbReference type="Proteomes" id="UP000031843">
    <property type="component" value="Chromosome main"/>
</dbReference>
<dbReference type="InterPro" id="IPR011964">
    <property type="entry name" value="YVTN_b-propeller_repeat"/>
</dbReference>
<dbReference type="SUPFAM" id="SSF51004">
    <property type="entry name" value="C-terminal (heme d1) domain of cytochrome cd1-nitrite reductase"/>
    <property type="match status" value="1"/>
</dbReference>
<dbReference type="PROSITE" id="PS51318">
    <property type="entry name" value="TAT"/>
    <property type="match status" value="1"/>
</dbReference>
<dbReference type="NCBIfam" id="TIGR01409">
    <property type="entry name" value="TAT_signal_seq"/>
    <property type="match status" value="1"/>
</dbReference>
<dbReference type="Gene3D" id="2.130.10.10">
    <property type="entry name" value="YVTN repeat-like/Quinoprotein amine dehydrogenase"/>
    <property type="match status" value="2"/>
</dbReference>
<evidence type="ECO:0000313" key="2">
    <source>
        <dbReference type="Proteomes" id="UP000031843"/>
    </source>
</evidence>
<keyword evidence="2" id="KW-1185">Reference proteome</keyword>
<organism evidence="1 2">
    <name type="scientific">Cupriavidus basilensis</name>
    <dbReference type="NCBI Taxonomy" id="68895"/>
    <lineage>
        <taxon>Bacteria</taxon>
        <taxon>Pseudomonadati</taxon>
        <taxon>Pseudomonadota</taxon>
        <taxon>Betaproteobacteria</taxon>
        <taxon>Burkholderiales</taxon>
        <taxon>Burkholderiaceae</taxon>
        <taxon>Cupriavidus</taxon>
    </lineage>
</organism>
<name>A0A0C4Y8W6_9BURK</name>
<dbReference type="AlphaFoldDB" id="A0A0C4Y8W6"/>
<dbReference type="PANTHER" id="PTHR47197:SF3">
    <property type="entry name" value="DIHYDRO-HEME D1 DEHYDROGENASE"/>
    <property type="match status" value="1"/>
</dbReference>
<dbReference type="InterPro" id="IPR051200">
    <property type="entry name" value="Host-pathogen_enzymatic-act"/>
</dbReference>
<reference evidence="1 2" key="1">
    <citation type="journal article" date="2015" name="Genome Announc.">
        <title>Complete Genome Sequence of Cupriavidus basilensis 4G11, Isolated from the Oak Ridge Field Research Center Site.</title>
        <authorList>
            <person name="Ray J."/>
            <person name="Waters R.J."/>
            <person name="Skerker J.M."/>
            <person name="Kuehl J.V."/>
            <person name="Price M.N."/>
            <person name="Huang J."/>
            <person name="Chakraborty R."/>
            <person name="Arkin A.P."/>
            <person name="Deutschbauer A."/>
        </authorList>
    </citation>
    <scope>NUCLEOTIDE SEQUENCE [LARGE SCALE GENOMIC DNA]</scope>
    <source>
        <strain evidence="1">4G11</strain>
    </source>
</reference>
<dbReference type="STRING" id="68895.RR42_m2003"/>
<dbReference type="InterPro" id="IPR015943">
    <property type="entry name" value="WD40/YVTN_repeat-like_dom_sf"/>
</dbReference>
<dbReference type="NCBIfam" id="TIGR02276">
    <property type="entry name" value="beta_rpt_yvtn"/>
    <property type="match status" value="1"/>
</dbReference>
<dbReference type="EMBL" id="CP010536">
    <property type="protein sequence ID" value="AJG19398.1"/>
    <property type="molecule type" value="Genomic_DNA"/>
</dbReference>
<evidence type="ECO:0008006" key="3">
    <source>
        <dbReference type="Google" id="ProtNLM"/>
    </source>
</evidence>
<gene>
    <name evidence="1" type="ORF">RR42_m2003</name>
</gene>
<dbReference type="KEGG" id="cbw:RR42_m2003"/>
<proteinExistence type="predicted"/>
<protein>
    <recommendedName>
        <fullName evidence="3">YncE family protein</fullName>
    </recommendedName>
</protein>
<dbReference type="InterPro" id="IPR006311">
    <property type="entry name" value="TAT_signal"/>
</dbReference>
<dbReference type="InterPro" id="IPR019546">
    <property type="entry name" value="TAT_signal_bac_arc"/>
</dbReference>
<dbReference type="RefSeq" id="WP_158408278.1">
    <property type="nucleotide sequence ID" value="NZ_CP010536.1"/>
</dbReference>
<dbReference type="OrthoDB" id="24300at2"/>
<dbReference type="PANTHER" id="PTHR47197">
    <property type="entry name" value="PROTEIN NIRF"/>
    <property type="match status" value="1"/>
</dbReference>